<reference evidence="1" key="1">
    <citation type="journal article" date="2020" name="Nature">
        <title>Giant virus diversity and host interactions through global metagenomics.</title>
        <authorList>
            <person name="Schulz F."/>
            <person name="Roux S."/>
            <person name="Paez-Espino D."/>
            <person name="Jungbluth S."/>
            <person name="Walsh D.A."/>
            <person name="Denef V.J."/>
            <person name="McMahon K.D."/>
            <person name="Konstantinidis K.T."/>
            <person name="Eloe-Fadrosh E.A."/>
            <person name="Kyrpides N.C."/>
            <person name="Woyke T."/>
        </authorList>
    </citation>
    <scope>NUCLEOTIDE SEQUENCE</scope>
    <source>
        <strain evidence="1">GVMAG-M-3300023174-182</strain>
    </source>
</reference>
<dbReference type="EMBL" id="MN739615">
    <property type="protein sequence ID" value="QHT16042.1"/>
    <property type="molecule type" value="Genomic_DNA"/>
</dbReference>
<sequence length="101" mass="11877">MGDYYVTQLEIPIGQYYHHQFETFYNDYCYTYTLVGYSNNYVSPLPVLPVGLKFNKQTCTLSGTVSNLTPLNSGMFCLYVYYDDTIIYCYYYNISYYTPTP</sequence>
<evidence type="ECO:0000313" key="1">
    <source>
        <dbReference type="EMBL" id="QHT16042.1"/>
    </source>
</evidence>
<name>A0A6C0DI50_9ZZZZ</name>
<proteinExistence type="predicted"/>
<protein>
    <submittedName>
        <fullName evidence="1">Uncharacterized protein</fullName>
    </submittedName>
</protein>
<accession>A0A6C0DI50</accession>
<organism evidence="1">
    <name type="scientific">viral metagenome</name>
    <dbReference type="NCBI Taxonomy" id="1070528"/>
    <lineage>
        <taxon>unclassified sequences</taxon>
        <taxon>metagenomes</taxon>
        <taxon>organismal metagenomes</taxon>
    </lineage>
</organism>
<dbReference type="AlphaFoldDB" id="A0A6C0DI50"/>